<dbReference type="GO" id="GO:0005737">
    <property type="term" value="C:cytoplasm"/>
    <property type="evidence" value="ECO:0007669"/>
    <property type="project" value="TreeGrafter"/>
</dbReference>
<evidence type="ECO:0000256" key="3">
    <source>
        <dbReference type="ARBA" id="ARBA00022835"/>
    </source>
</evidence>
<dbReference type="EMBL" id="HBKQ01043588">
    <property type="protein sequence ID" value="CAE2267849.1"/>
    <property type="molecule type" value="Transcribed_RNA"/>
</dbReference>
<organism evidence="6">
    <name type="scientific">Odontella aurita</name>
    <dbReference type="NCBI Taxonomy" id="265563"/>
    <lineage>
        <taxon>Eukaryota</taxon>
        <taxon>Sar</taxon>
        <taxon>Stramenopiles</taxon>
        <taxon>Ochrophyta</taxon>
        <taxon>Bacillariophyta</taxon>
        <taxon>Mediophyceae</taxon>
        <taxon>Biddulphiophycidae</taxon>
        <taxon>Eupodiscales</taxon>
        <taxon>Odontellaceae</taxon>
        <taxon>Odontella</taxon>
    </lineage>
</organism>
<evidence type="ECO:0000256" key="1">
    <source>
        <dbReference type="ARBA" id="ARBA00004604"/>
    </source>
</evidence>
<dbReference type="InterPro" id="IPR039771">
    <property type="entry name" value="Csl4"/>
</dbReference>
<reference evidence="6" key="1">
    <citation type="submission" date="2021-01" db="EMBL/GenBank/DDBJ databases">
        <authorList>
            <person name="Corre E."/>
            <person name="Pelletier E."/>
            <person name="Niang G."/>
            <person name="Scheremetjew M."/>
            <person name="Finn R."/>
            <person name="Kale V."/>
            <person name="Holt S."/>
            <person name="Cochrane G."/>
            <person name="Meng A."/>
            <person name="Brown T."/>
            <person name="Cohen L."/>
        </authorList>
    </citation>
    <scope>NUCLEOTIDE SEQUENCE</scope>
    <source>
        <strain evidence="6">Isolate 1302-5</strain>
    </source>
</reference>
<dbReference type="SUPFAM" id="SSF50249">
    <property type="entry name" value="Nucleic acid-binding proteins"/>
    <property type="match status" value="1"/>
</dbReference>
<dbReference type="InterPro" id="IPR019495">
    <property type="entry name" value="EXOSC1_C"/>
</dbReference>
<dbReference type="Pfam" id="PF10447">
    <property type="entry name" value="EXOSC1"/>
    <property type="match status" value="1"/>
</dbReference>
<evidence type="ECO:0000313" key="6">
    <source>
        <dbReference type="EMBL" id="CAE2267849.1"/>
    </source>
</evidence>
<dbReference type="GO" id="GO:0000176">
    <property type="term" value="C:nuclear exosome (RNase complex)"/>
    <property type="evidence" value="ECO:0007669"/>
    <property type="project" value="TreeGrafter"/>
</dbReference>
<feature type="domain" description="S1 motif" evidence="5">
    <location>
        <begin position="93"/>
        <end position="172"/>
    </location>
</feature>
<dbReference type="Gene3D" id="2.40.50.100">
    <property type="match status" value="1"/>
</dbReference>
<gene>
    <name evidence="6" type="ORF">OAUR00152_LOCUS30041</name>
</gene>
<dbReference type="SMART" id="SM00316">
    <property type="entry name" value="S1"/>
    <property type="match status" value="1"/>
</dbReference>
<dbReference type="InterPro" id="IPR003029">
    <property type="entry name" value="S1_domain"/>
</dbReference>
<comment type="subcellular location">
    <subcellularLocation>
        <location evidence="1">Nucleus</location>
        <location evidence="1">Nucleolus</location>
    </subcellularLocation>
</comment>
<dbReference type="SUPFAM" id="SSF110324">
    <property type="entry name" value="Ribosomal L27 protein-like"/>
    <property type="match status" value="1"/>
</dbReference>
<dbReference type="Pfam" id="PF14382">
    <property type="entry name" value="ECR1_N"/>
    <property type="match status" value="1"/>
</dbReference>
<feature type="region of interest" description="Disordered" evidence="4">
    <location>
        <begin position="203"/>
        <end position="228"/>
    </location>
</feature>
<sequence length="228" mass="24121">MTPPAIAPPRLRHPIGCTVCPGDRLGTSRQIFPGRGSYERGGNVYASVVGTLAVSQLDDPPAGSGKGRSAKHQVIVVPEGGKPYISDRVLTVGKVVLGKVARVINNQAFVEIVAAEGVGALGESFSGVVRKEDVRAGASEEVDLYGSFRPGDVVLCRIISPGDSRRYGLSTAENELGVVRATCAGNPMTPVNWREMECTVTGKKEKRKVAKPREMGASEGNEDMDTES</sequence>
<evidence type="ECO:0000259" key="5">
    <source>
        <dbReference type="PROSITE" id="PS50126"/>
    </source>
</evidence>
<dbReference type="InterPro" id="IPR012340">
    <property type="entry name" value="NA-bd_OB-fold"/>
</dbReference>
<dbReference type="Gene3D" id="2.40.50.140">
    <property type="entry name" value="Nucleic acid-binding proteins"/>
    <property type="match status" value="1"/>
</dbReference>
<dbReference type="GO" id="GO:0005730">
    <property type="term" value="C:nucleolus"/>
    <property type="evidence" value="ECO:0007669"/>
    <property type="project" value="UniProtKB-SubCell"/>
</dbReference>
<dbReference type="PANTHER" id="PTHR12686:SF8">
    <property type="entry name" value="EXOSOME COMPLEX COMPONENT CSL4"/>
    <property type="match status" value="1"/>
</dbReference>
<name>A0A7S4JMR3_9STRA</name>
<dbReference type="InterPro" id="IPR025721">
    <property type="entry name" value="Exosome_cplx_N_dom"/>
</dbReference>
<proteinExistence type="predicted"/>
<evidence type="ECO:0000256" key="4">
    <source>
        <dbReference type="SAM" id="MobiDB-lite"/>
    </source>
</evidence>
<keyword evidence="3" id="KW-0271">Exosome</keyword>
<dbReference type="AlphaFoldDB" id="A0A7S4JMR3"/>
<dbReference type="GO" id="GO:0006396">
    <property type="term" value="P:RNA processing"/>
    <property type="evidence" value="ECO:0007669"/>
    <property type="project" value="InterPro"/>
</dbReference>
<protein>
    <recommendedName>
        <fullName evidence="5">S1 motif domain-containing protein</fullName>
    </recommendedName>
</protein>
<dbReference type="PROSITE" id="PS50126">
    <property type="entry name" value="S1"/>
    <property type="match status" value="1"/>
</dbReference>
<accession>A0A7S4JMR3</accession>
<keyword evidence="2" id="KW-0963">Cytoplasm</keyword>
<dbReference type="GO" id="GO:0003723">
    <property type="term" value="F:RNA binding"/>
    <property type="evidence" value="ECO:0007669"/>
    <property type="project" value="InterPro"/>
</dbReference>
<dbReference type="PANTHER" id="PTHR12686">
    <property type="entry name" value="3'-5' EXORIBONUCLEASE CSL4-RELATED"/>
    <property type="match status" value="1"/>
</dbReference>
<evidence type="ECO:0000256" key="2">
    <source>
        <dbReference type="ARBA" id="ARBA00022490"/>
    </source>
</evidence>